<dbReference type="Proteomes" id="UP000604473">
    <property type="component" value="Unassembled WGS sequence"/>
</dbReference>
<proteinExistence type="predicted"/>
<feature type="chain" id="PRO_5047329331" evidence="1">
    <location>
        <begin position="28"/>
        <end position="138"/>
    </location>
</feature>
<evidence type="ECO:0000256" key="1">
    <source>
        <dbReference type="SAM" id="SignalP"/>
    </source>
</evidence>
<organism evidence="2 3">
    <name type="scientific">Rhodovulum sulfidophilum</name>
    <name type="common">Rhodobacter sulfidophilus</name>
    <dbReference type="NCBI Taxonomy" id="35806"/>
    <lineage>
        <taxon>Bacteria</taxon>
        <taxon>Pseudomonadati</taxon>
        <taxon>Pseudomonadota</taxon>
        <taxon>Alphaproteobacteria</taxon>
        <taxon>Rhodobacterales</taxon>
        <taxon>Paracoccaceae</taxon>
        <taxon>Rhodovulum</taxon>
    </lineage>
</organism>
<protein>
    <submittedName>
        <fullName evidence="2">Uncharacterized protein</fullName>
    </submittedName>
</protein>
<gene>
    <name evidence="2" type="ORF">JMM60_17485</name>
</gene>
<evidence type="ECO:0000313" key="3">
    <source>
        <dbReference type="Proteomes" id="UP000604473"/>
    </source>
</evidence>
<comment type="caution">
    <text evidence="2">The sequence shown here is derived from an EMBL/GenBank/DDBJ whole genome shotgun (WGS) entry which is preliminary data.</text>
</comment>
<keyword evidence="3" id="KW-1185">Reference proteome</keyword>
<keyword evidence="1" id="KW-0732">Signal</keyword>
<reference evidence="2 3" key="1">
    <citation type="submission" date="2021-01" db="EMBL/GenBank/DDBJ databases">
        <title>Draft genomes of Rhodovulum sulfidophilum.</title>
        <authorList>
            <person name="Guzman M.S."/>
        </authorList>
    </citation>
    <scope>NUCLEOTIDE SEQUENCE [LARGE SCALE GENOMIC DNA]</scope>
    <source>
        <strain evidence="2 3">AB35</strain>
    </source>
</reference>
<evidence type="ECO:0000313" key="2">
    <source>
        <dbReference type="EMBL" id="MBL3610557.1"/>
    </source>
</evidence>
<sequence length="138" mass="14981">MRRPDAARSRPAAALAVLFLAAPAAFAQGADPTFPAIDCAALWQATADFRTRYAIAEGSPAEAQAMARAFREAALAEGADRDGVDDRIAALRPTYLLLLQRYILDGERRARDQYVRLSGLCDDVGRAFGLKGHRHAPR</sequence>
<feature type="signal peptide" evidence="1">
    <location>
        <begin position="1"/>
        <end position="27"/>
    </location>
</feature>
<dbReference type="EMBL" id="JAESJJ010000029">
    <property type="protein sequence ID" value="MBL3610557.1"/>
    <property type="molecule type" value="Genomic_DNA"/>
</dbReference>
<accession>A0ABS1RXG1</accession>
<name>A0ABS1RXG1_RHOSU</name>
<dbReference type="RefSeq" id="WP_202250137.1">
    <property type="nucleotide sequence ID" value="NZ_JAESJJ010000029.1"/>
</dbReference>